<dbReference type="STRING" id="379508.A5E0I2"/>
<dbReference type="PANTHER" id="PTHR16023:SF0">
    <property type="entry name" value="PROTEIN VAC14 HOMOLOG"/>
    <property type="match status" value="1"/>
</dbReference>
<accession>A5E0I2</accession>
<evidence type="ECO:0000313" key="3">
    <source>
        <dbReference type="Proteomes" id="UP000001996"/>
    </source>
</evidence>
<dbReference type="GO" id="GO:0000329">
    <property type="term" value="C:fungal-type vacuole membrane"/>
    <property type="evidence" value="ECO:0007669"/>
    <property type="project" value="TreeGrafter"/>
</dbReference>
<reference evidence="2 3" key="1">
    <citation type="journal article" date="2009" name="Nature">
        <title>Evolution of pathogenicity and sexual reproduction in eight Candida genomes.</title>
        <authorList>
            <person name="Butler G."/>
            <person name="Rasmussen M.D."/>
            <person name="Lin M.F."/>
            <person name="Santos M.A."/>
            <person name="Sakthikumar S."/>
            <person name="Munro C.A."/>
            <person name="Rheinbay E."/>
            <person name="Grabherr M."/>
            <person name="Forche A."/>
            <person name="Reedy J.L."/>
            <person name="Agrafioti I."/>
            <person name="Arnaud M.B."/>
            <person name="Bates S."/>
            <person name="Brown A.J."/>
            <person name="Brunke S."/>
            <person name="Costanzo M.C."/>
            <person name="Fitzpatrick D.A."/>
            <person name="de Groot P.W."/>
            <person name="Harris D."/>
            <person name="Hoyer L.L."/>
            <person name="Hube B."/>
            <person name="Klis F.M."/>
            <person name="Kodira C."/>
            <person name="Lennard N."/>
            <person name="Logue M.E."/>
            <person name="Martin R."/>
            <person name="Neiman A.M."/>
            <person name="Nikolaou E."/>
            <person name="Quail M.A."/>
            <person name="Quinn J."/>
            <person name="Santos M.C."/>
            <person name="Schmitzberger F.F."/>
            <person name="Sherlock G."/>
            <person name="Shah P."/>
            <person name="Silverstein K.A."/>
            <person name="Skrzypek M.S."/>
            <person name="Soll D."/>
            <person name="Staggs R."/>
            <person name="Stansfield I."/>
            <person name="Stumpf M.P."/>
            <person name="Sudbery P.E."/>
            <person name="Srikantha T."/>
            <person name="Zeng Q."/>
            <person name="Berman J."/>
            <person name="Berriman M."/>
            <person name="Heitman J."/>
            <person name="Gow N.A."/>
            <person name="Lorenz M.C."/>
            <person name="Birren B.W."/>
            <person name="Kellis M."/>
            <person name="Cuomo C.A."/>
        </authorList>
    </citation>
    <scope>NUCLEOTIDE SEQUENCE [LARGE SCALE GENOMIC DNA]</scope>
    <source>
        <strain evidence="3">ATCC 11503 / BCRC 21390 / CBS 2605 / JCM 1781 / NBRC 1676 / NRRL YB-4239</strain>
    </source>
</reference>
<dbReference type="AlphaFoldDB" id="A5E0I2"/>
<dbReference type="GO" id="GO:0070772">
    <property type="term" value="C:PAS complex"/>
    <property type="evidence" value="ECO:0007669"/>
    <property type="project" value="InterPro"/>
</dbReference>
<dbReference type="InParanoid" id="A5E0I2"/>
<dbReference type="GO" id="GO:0010008">
    <property type="term" value="C:endosome membrane"/>
    <property type="evidence" value="ECO:0007669"/>
    <property type="project" value="TreeGrafter"/>
</dbReference>
<name>A5E0I2_LODEL</name>
<feature type="compositionally biased region" description="Acidic residues" evidence="1">
    <location>
        <begin position="231"/>
        <end position="241"/>
    </location>
</feature>
<dbReference type="VEuPathDB" id="FungiDB:LELG_03119"/>
<dbReference type="InterPro" id="IPR026825">
    <property type="entry name" value="Vac14"/>
</dbReference>
<feature type="compositionally biased region" description="Polar residues" evidence="1">
    <location>
        <begin position="247"/>
        <end position="268"/>
    </location>
</feature>
<protein>
    <submittedName>
        <fullName evidence="2">Uncharacterized protein</fullName>
    </submittedName>
</protein>
<evidence type="ECO:0000313" key="2">
    <source>
        <dbReference type="EMBL" id="EDK44941.1"/>
    </source>
</evidence>
<dbReference type="PANTHER" id="PTHR16023">
    <property type="entry name" value="TAX1 BINDING PROTEIN-RELATED"/>
    <property type="match status" value="1"/>
</dbReference>
<sequence length="352" mass="39783">MVVTKTKTEMVTKREEEVALVELVVWITNQAWDQVYKMDLTPNLMSKLINGQDFNTNWGKQTSYLERLPLPSGSDSVRSHSFDAQGNTIQTVQPQEPAKAFQLPKFIPVLLERMYIVDPFTKKFLLSWLELFNDIPNLELIRFLPTFLLPLIKFMLNGAPQDIIFETENLLDIFLREIAEVESVKLEMNKKLRNIEKHATSSAEQGKGDEDVESIRNKVESLNIKNKTNENENENANENENEDKAKQSTQATQKTLSGKENNFTNGTFDGNGNNDNNDNIGNDGGDGHSHHGHDDDDGHDDDVDDGNGDNDALILQEVPFGHDIYIDHQEIIHILLSFSKGLVKTGMEMAVV</sequence>
<feature type="region of interest" description="Disordered" evidence="1">
    <location>
        <begin position="220"/>
        <end position="310"/>
    </location>
</feature>
<gene>
    <name evidence="2" type="ORF">LELG_03119</name>
</gene>
<feature type="compositionally biased region" description="Acidic residues" evidence="1">
    <location>
        <begin position="297"/>
        <end position="308"/>
    </location>
</feature>
<dbReference type="Proteomes" id="UP000001996">
    <property type="component" value="Unassembled WGS sequence"/>
</dbReference>
<proteinExistence type="predicted"/>
<evidence type="ECO:0000256" key="1">
    <source>
        <dbReference type="SAM" id="MobiDB-lite"/>
    </source>
</evidence>
<organism evidence="2 3">
    <name type="scientific">Lodderomyces elongisporus (strain ATCC 11503 / CBS 2605 / JCM 1781 / NBRC 1676 / NRRL YB-4239)</name>
    <name type="common">Yeast</name>
    <name type="synonym">Saccharomyces elongisporus</name>
    <dbReference type="NCBI Taxonomy" id="379508"/>
    <lineage>
        <taxon>Eukaryota</taxon>
        <taxon>Fungi</taxon>
        <taxon>Dikarya</taxon>
        <taxon>Ascomycota</taxon>
        <taxon>Saccharomycotina</taxon>
        <taxon>Pichiomycetes</taxon>
        <taxon>Debaryomycetaceae</taxon>
        <taxon>Candida/Lodderomyces clade</taxon>
        <taxon>Lodderomyces</taxon>
    </lineage>
</organism>
<dbReference type="HOGENOM" id="CLU_787711_0_0_1"/>
<dbReference type="EMBL" id="CH981527">
    <property type="protein sequence ID" value="EDK44941.1"/>
    <property type="molecule type" value="Genomic_DNA"/>
</dbReference>
<feature type="compositionally biased region" description="Low complexity" evidence="1">
    <location>
        <begin position="270"/>
        <end position="281"/>
    </location>
</feature>
<dbReference type="OrthoDB" id="5574975at2759"/>
<feature type="compositionally biased region" description="Basic and acidic residues" evidence="1">
    <location>
        <begin position="285"/>
        <end position="296"/>
    </location>
</feature>
<dbReference type="eggNOG" id="KOG0212">
    <property type="taxonomic scope" value="Eukaryota"/>
</dbReference>
<keyword evidence="3" id="KW-1185">Reference proteome</keyword>
<dbReference type="GO" id="GO:0006661">
    <property type="term" value="P:phosphatidylinositol biosynthetic process"/>
    <property type="evidence" value="ECO:0007669"/>
    <property type="project" value="InterPro"/>
</dbReference>